<protein>
    <submittedName>
        <fullName evidence="2">Uncharacterized protein</fullName>
    </submittedName>
</protein>
<dbReference type="GeneID" id="28987489"/>
<dbReference type="Proteomes" id="UP000053611">
    <property type="component" value="Unassembled WGS sequence"/>
</dbReference>
<evidence type="ECO:0000256" key="1">
    <source>
        <dbReference type="SAM" id="MobiDB-lite"/>
    </source>
</evidence>
<organism evidence="2 3">
    <name type="scientific">Cutaneotrichosporon oleaginosum</name>
    <dbReference type="NCBI Taxonomy" id="879819"/>
    <lineage>
        <taxon>Eukaryota</taxon>
        <taxon>Fungi</taxon>
        <taxon>Dikarya</taxon>
        <taxon>Basidiomycota</taxon>
        <taxon>Agaricomycotina</taxon>
        <taxon>Tremellomycetes</taxon>
        <taxon>Trichosporonales</taxon>
        <taxon>Trichosporonaceae</taxon>
        <taxon>Cutaneotrichosporon</taxon>
    </lineage>
</organism>
<feature type="region of interest" description="Disordered" evidence="1">
    <location>
        <begin position="24"/>
        <end position="76"/>
    </location>
</feature>
<reference evidence="2 3" key="1">
    <citation type="submission" date="2015-03" db="EMBL/GenBank/DDBJ databases">
        <title>Genomics and transcriptomics of the oil-accumulating basidiomycete yeast T. oleaginosus allow insights into substrate utilization and the diverse evolutionary trajectories of mating systems in fungi.</title>
        <authorList>
            <consortium name="DOE Joint Genome Institute"/>
            <person name="Kourist R."/>
            <person name="Kracht O."/>
            <person name="Bracharz F."/>
            <person name="Lipzen A."/>
            <person name="Nolan M."/>
            <person name="Ohm R."/>
            <person name="Grigoriev I."/>
            <person name="Sun S."/>
            <person name="Heitman J."/>
            <person name="Bruck T."/>
            <person name="Nowrousian M."/>
        </authorList>
    </citation>
    <scope>NUCLEOTIDE SEQUENCE [LARGE SCALE GENOMIC DNA]</scope>
    <source>
        <strain evidence="2 3">IBC0246</strain>
    </source>
</reference>
<dbReference type="AlphaFoldDB" id="A0A0J0XGZ8"/>
<dbReference type="RefSeq" id="XP_018276856.1">
    <property type="nucleotide sequence ID" value="XM_018426886.1"/>
</dbReference>
<feature type="compositionally biased region" description="Basic and acidic residues" evidence="1">
    <location>
        <begin position="140"/>
        <end position="151"/>
    </location>
</feature>
<name>A0A0J0XGZ8_9TREE</name>
<sequence>MDLHTSAYDSLALPAIGLRSSSINSSHSFHSHQAHGQASPPSSPYTGSDEPDDYEVKSTTRIHKMRSKRDSAKYQRQQDYLHDRSLLEVMDSERCDRCHRNGWRCFIEADADSPRRVCRPCGKNKCSFGNTTVRPATKSPRWEGTPRVEHDKPKRYEPYTVAPRAEPLPGVAALTAWQPLTPPTEREGSLELLAEAAHRARTTPLPEERGRERPRKPSYDALPFSPHDVENDHRFLELARHYAHYVLPGNRYNVLAHLYKSSQPLPAYH</sequence>
<feature type="region of interest" description="Disordered" evidence="1">
    <location>
        <begin position="200"/>
        <end position="225"/>
    </location>
</feature>
<dbReference type="EMBL" id="KQ087236">
    <property type="protein sequence ID" value="KLT40365.1"/>
    <property type="molecule type" value="Genomic_DNA"/>
</dbReference>
<gene>
    <name evidence="2" type="ORF">CC85DRAFT_329986</name>
</gene>
<proteinExistence type="predicted"/>
<evidence type="ECO:0000313" key="3">
    <source>
        <dbReference type="Proteomes" id="UP000053611"/>
    </source>
</evidence>
<keyword evidence="3" id="KW-1185">Reference proteome</keyword>
<evidence type="ECO:0000313" key="2">
    <source>
        <dbReference type="EMBL" id="KLT40365.1"/>
    </source>
</evidence>
<feature type="compositionally biased region" description="Basic and acidic residues" evidence="1">
    <location>
        <begin position="206"/>
        <end position="218"/>
    </location>
</feature>
<feature type="region of interest" description="Disordered" evidence="1">
    <location>
        <begin position="132"/>
        <end position="151"/>
    </location>
</feature>
<feature type="compositionally biased region" description="Polar residues" evidence="1">
    <location>
        <begin position="34"/>
        <end position="46"/>
    </location>
</feature>
<accession>A0A0J0XGZ8</accession>